<feature type="transmembrane region" description="Helical" evidence="20">
    <location>
        <begin position="29"/>
        <end position="52"/>
    </location>
</feature>
<dbReference type="GO" id="GO:0046872">
    <property type="term" value="F:metal ion binding"/>
    <property type="evidence" value="ECO:0007669"/>
    <property type="project" value="UniProtKB-UniRule"/>
</dbReference>
<evidence type="ECO:0000256" key="14">
    <source>
        <dbReference type="ARBA" id="ARBA00023075"/>
    </source>
</evidence>
<evidence type="ECO:0000256" key="6">
    <source>
        <dbReference type="ARBA" id="ARBA00022617"/>
    </source>
</evidence>
<dbReference type="PIRSF" id="PIRSF038885">
    <property type="entry name" value="COB"/>
    <property type="match status" value="1"/>
</dbReference>
<dbReference type="InterPro" id="IPR027387">
    <property type="entry name" value="Cytb/b6-like_sf"/>
</dbReference>
<comment type="similarity">
    <text evidence="17 20">Belongs to the cytochrome b family.</text>
</comment>
<protein>
    <recommendedName>
        <fullName evidence="4 20">Cytochrome b</fullName>
    </recommendedName>
</protein>
<evidence type="ECO:0000256" key="10">
    <source>
        <dbReference type="ARBA" id="ARBA00022792"/>
    </source>
</evidence>
<dbReference type="GO" id="GO:0006122">
    <property type="term" value="P:mitochondrial electron transport, ubiquinol to cytochrome c"/>
    <property type="evidence" value="ECO:0007669"/>
    <property type="project" value="TreeGrafter"/>
</dbReference>
<dbReference type="PROSITE" id="PS51003">
    <property type="entry name" value="CYTB_CTER"/>
    <property type="match status" value="1"/>
</dbReference>
<keyword evidence="15 20" id="KW-0496">Mitochondrion</keyword>
<dbReference type="AlphaFoldDB" id="Q8M5I0"/>
<sequence>MANLRKTHPLLKIANDALVDLPASVNISAWWNFGSLLGLCLIAQILTGLFLAMHYTSDISMAFSSVAHICRDVNYGWLIRNMHANGASFFFICIYLHIGRGLYYGSYLYKETWNVGVVLLLLVMMTAFVGYVLPWGQMSFWGATVITNLLSAVPYVGDMLVQWIWGGFSVDNATLTRFFAFHFLFPFVVATATLVHLIFLHESGSNYPTGLNSDADKVSFHPYFSYKDLMGFAILLTALTSLALFSPNLLGDHDNFTPANPLVTPAHIKPEWYFLFAYAILRSIPNKLGGVLALLASILILMLVPVLHTSKQRSLTFRPLTQFLFWLLVADVVILTWIGGMPVEHPYIIIGQVASFLYFSLFLVFTPTAAWLENKVLGW</sequence>
<comment type="cofactor">
    <cofactor evidence="19">
        <name>heme</name>
        <dbReference type="ChEBI" id="CHEBI:30413"/>
    </cofactor>
    <text evidence="19">Binds 2 heme groups non-covalently.</text>
</comment>
<dbReference type="InterPro" id="IPR048259">
    <property type="entry name" value="Cytochrome_b_N_euk/bac"/>
</dbReference>
<evidence type="ECO:0000259" key="21">
    <source>
        <dbReference type="PROSITE" id="PS51002"/>
    </source>
</evidence>
<feature type="binding site" description="axial binding residue" evidence="19">
    <location>
        <position position="97"/>
    </location>
    <ligand>
        <name>heme b</name>
        <dbReference type="ChEBI" id="CHEBI:60344"/>
        <label>b566</label>
    </ligand>
    <ligandPart>
        <name>Fe</name>
        <dbReference type="ChEBI" id="CHEBI:18248"/>
    </ligandPart>
</feature>
<keyword evidence="7 20" id="KW-0679">Respiratory chain</keyword>
<feature type="transmembrane region" description="Helical" evidence="20">
    <location>
        <begin position="320"/>
        <end position="341"/>
    </location>
</feature>
<evidence type="ECO:0000256" key="16">
    <source>
        <dbReference type="ARBA" id="ARBA00023136"/>
    </source>
</evidence>
<evidence type="ECO:0000256" key="20">
    <source>
        <dbReference type="RuleBase" id="RU362117"/>
    </source>
</evidence>
<evidence type="ECO:0000259" key="22">
    <source>
        <dbReference type="PROSITE" id="PS51003"/>
    </source>
</evidence>
<evidence type="ECO:0000256" key="3">
    <source>
        <dbReference type="ARBA" id="ARBA00011660"/>
    </source>
</evidence>
<reference evidence="23" key="1">
    <citation type="journal article" date="2001" name="Heredity">
        <title>Nuclear and mitochondrial data reveal high genetic divergence among Atlantic and Mediterranean populations of the Iberian killifish Aphanius iberus (Teleostei: Cyprinodontidae).</title>
        <authorList>
            <person name="Perdices A."/>
            <person name="Carmona J.A."/>
            <person name="Fernandez-Delgado C."/>
            <person name="Doadrio I."/>
        </authorList>
    </citation>
    <scope>NUCLEOTIDE SEQUENCE</scope>
</reference>
<dbReference type="GO" id="GO:0045275">
    <property type="term" value="C:respiratory chain complex III"/>
    <property type="evidence" value="ECO:0007669"/>
    <property type="project" value="InterPro"/>
</dbReference>
<keyword evidence="6 19" id="KW-0349">Heme</keyword>
<dbReference type="InterPro" id="IPR005797">
    <property type="entry name" value="Cyt_b/b6_N"/>
</dbReference>
<evidence type="ECO:0000256" key="12">
    <source>
        <dbReference type="ARBA" id="ARBA00022989"/>
    </source>
</evidence>
<evidence type="ECO:0000256" key="5">
    <source>
        <dbReference type="ARBA" id="ARBA00022448"/>
    </source>
</evidence>
<evidence type="ECO:0000256" key="9">
    <source>
        <dbReference type="ARBA" id="ARBA00022723"/>
    </source>
</evidence>
<evidence type="ECO:0000313" key="23">
    <source>
        <dbReference type="EMBL" id="AAN02454.1"/>
    </source>
</evidence>
<dbReference type="PROSITE" id="PS51002">
    <property type="entry name" value="CYTB_NTER"/>
    <property type="match status" value="1"/>
</dbReference>
<comment type="cofactor">
    <cofactor evidence="20">
        <name>heme b</name>
        <dbReference type="ChEBI" id="CHEBI:60344"/>
    </cofactor>
    <text evidence="20">Binds 2 heme groups non-covalently.</text>
</comment>
<feature type="transmembrane region" description="Helical" evidence="20">
    <location>
        <begin position="347"/>
        <end position="372"/>
    </location>
</feature>
<dbReference type="EMBL" id="AF299287">
    <property type="protein sequence ID" value="AAN02454.1"/>
    <property type="molecule type" value="Genomic_DNA"/>
</dbReference>
<keyword evidence="11 20" id="KW-0249">Electron transport</keyword>
<keyword evidence="12 20" id="KW-1133">Transmembrane helix</keyword>
<dbReference type="Pfam" id="PF00033">
    <property type="entry name" value="Cytochrome_B"/>
    <property type="match status" value="1"/>
</dbReference>
<evidence type="ECO:0000256" key="18">
    <source>
        <dbReference type="PIRSR" id="PIRSR038885-1"/>
    </source>
</evidence>
<evidence type="ECO:0000256" key="8">
    <source>
        <dbReference type="ARBA" id="ARBA00022692"/>
    </source>
</evidence>
<feature type="transmembrane region" description="Helical" evidence="20">
    <location>
        <begin position="178"/>
        <end position="200"/>
    </location>
</feature>
<evidence type="ECO:0000256" key="7">
    <source>
        <dbReference type="ARBA" id="ARBA00022660"/>
    </source>
</evidence>
<feature type="domain" description="Cytochrome b/b6 C-terminal region profile" evidence="22">
    <location>
        <begin position="210"/>
        <end position="379"/>
    </location>
</feature>
<dbReference type="InterPro" id="IPR016174">
    <property type="entry name" value="Di-haem_cyt_TM"/>
</dbReference>
<keyword evidence="14" id="KW-0830">Ubiquinone</keyword>
<feature type="transmembrane region" description="Helical" evidence="20">
    <location>
        <begin position="145"/>
        <end position="166"/>
    </location>
</feature>
<dbReference type="GO" id="GO:0008121">
    <property type="term" value="F:quinol-cytochrome-c reductase activity"/>
    <property type="evidence" value="ECO:0007669"/>
    <property type="project" value="InterPro"/>
</dbReference>
<evidence type="ECO:0000256" key="17">
    <source>
        <dbReference type="ARBA" id="ARBA00061233"/>
    </source>
</evidence>
<dbReference type="PANTHER" id="PTHR19271">
    <property type="entry name" value="CYTOCHROME B"/>
    <property type="match status" value="1"/>
</dbReference>
<dbReference type="GO" id="GO:0005743">
    <property type="term" value="C:mitochondrial inner membrane"/>
    <property type="evidence" value="ECO:0007669"/>
    <property type="project" value="UniProtKB-SubCell"/>
</dbReference>
<keyword evidence="13 19" id="KW-0408">Iron</keyword>
<feature type="transmembrane region" description="Helical" evidence="20">
    <location>
        <begin position="113"/>
        <end position="133"/>
    </location>
</feature>
<dbReference type="GO" id="GO:0016491">
    <property type="term" value="F:oxidoreductase activity"/>
    <property type="evidence" value="ECO:0007669"/>
    <property type="project" value="UniProtKB-UniRule"/>
</dbReference>
<dbReference type="CDD" id="cd00290">
    <property type="entry name" value="cytochrome_b_C"/>
    <property type="match status" value="1"/>
</dbReference>
<dbReference type="InterPro" id="IPR005798">
    <property type="entry name" value="Cyt_b/b6_C"/>
</dbReference>
<dbReference type="Gene3D" id="1.20.810.10">
    <property type="entry name" value="Cytochrome Bc1 Complex, Chain C"/>
    <property type="match status" value="1"/>
</dbReference>
<feature type="domain" description="Cytochrome b/b6 N-terminal region profile" evidence="21">
    <location>
        <begin position="1"/>
        <end position="209"/>
    </location>
</feature>
<keyword evidence="5 20" id="KW-0813">Transport</keyword>
<feature type="transmembrane region" description="Helical" evidence="20">
    <location>
        <begin position="229"/>
        <end position="250"/>
    </location>
</feature>
<keyword evidence="8 20" id="KW-0812">Transmembrane</keyword>
<dbReference type="CDD" id="cd00284">
    <property type="entry name" value="Cytochrome_b_N"/>
    <property type="match status" value="1"/>
</dbReference>
<evidence type="ECO:0000256" key="19">
    <source>
        <dbReference type="PIRSR" id="PIRSR038885-2"/>
    </source>
</evidence>
<dbReference type="Pfam" id="PF00032">
    <property type="entry name" value="Cytochrom_B_C"/>
    <property type="match status" value="1"/>
</dbReference>
<evidence type="ECO:0000256" key="11">
    <source>
        <dbReference type="ARBA" id="ARBA00022982"/>
    </source>
</evidence>
<keyword evidence="16 20" id="KW-0472">Membrane</keyword>
<accession>Q8M5I0</accession>
<name>Q8M5I0_APRIB</name>
<dbReference type="SUPFAM" id="SSF81342">
    <property type="entry name" value="Transmembrane di-heme cytochromes"/>
    <property type="match status" value="1"/>
</dbReference>
<dbReference type="InterPro" id="IPR048260">
    <property type="entry name" value="Cytochrome_b_C_euk/bac"/>
</dbReference>
<proteinExistence type="inferred from homology"/>
<dbReference type="PANTHER" id="PTHR19271:SF16">
    <property type="entry name" value="CYTOCHROME B"/>
    <property type="match status" value="1"/>
</dbReference>
<evidence type="ECO:0000256" key="2">
    <source>
        <dbReference type="ARBA" id="ARBA00004448"/>
    </source>
</evidence>
<dbReference type="InterPro" id="IPR036150">
    <property type="entry name" value="Cyt_b/b6_C_sf"/>
</dbReference>
<comment type="subcellular location">
    <subcellularLocation>
        <location evidence="2">Mitochondrion inner membrane</location>
        <topology evidence="2">Multi-pass membrane protein</topology>
    </subcellularLocation>
</comment>
<evidence type="ECO:0000256" key="4">
    <source>
        <dbReference type="ARBA" id="ARBA00013531"/>
    </source>
</evidence>
<gene>
    <name evidence="23" type="primary">cyt b</name>
</gene>
<feature type="transmembrane region" description="Helical" evidence="20">
    <location>
        <begin position="87"/>
        <end position="107"/>
    </location>
</feature>
<organism evidence="23">
    <name type="scientific">Apricaphanius iberus</name>
    <name type="common">Spanish toothcarp</name>
    <name type="synonym">Cyprinodon iberus</name>
    <dbReference type="NCBI Taxonomy" id="3363530"/>
    <lineage>
        <taxon>Eukaryota</taxon>
        <taxon>Metazoa</taxon>
        <taxon>Chordata</taxon>
        <taxon>Craniata</taxon>
        <taxon>Vertebrata</taxon>
        <taxon>Euteleostomi</taxon>
        <taxon>Actinopterygii</taxon>
        <taxon>Neopterygii</taxon>
        <taxon>Teleostei</taxon>
        <taxon>Neoteleostei</taxon>
        <taxon>Acanthomorphata</taxon>
        <taxon>Ovalentaria</taxon>
        <taxon>Atherinomorphae</taxon>
        <taxon>Cyprinodontiformes</taxon>
        <taxon>Aphaniidae</taxon>
        <taxon>Apricaphanius</taxon>
    </lineage>
</organism>
<feature type="transmembrane region" description="Helical" evidence="20">
    <location>
        <begin position="288"/>
        <end position="308"/>
    </location>
</feature>
<geneLocation type="mitochondrion" evidence="23"/>
<evidence type="ECO:0000256" key="1">
    <source>
        <dbReference type="ARBA" id="ARBA00002566"/>
    </source>
</evidence>
<keyword evidence="10" id="KW-0999">Mitochondrion inner membrane</keyword>
<comment type="subunit">
    <text evidence="3">The cytochrome bc1 complex contains 3 respiratory subunits (MT-CYB, CYC1 and UQCRFS1), 2 core proteins (UQCRC1 and UQCRC2) and probably 6 low-molecular weight proteins.</text>
</comment>
<feature type="binding site" evidence="18">
    <location>
        <position position="201"/>
    </location>
    <ligand>
        <name>a ubiquinone</name>
        <dbReference type="ChEBI" id="CHEBI:16389"/>
    </ligand>
</feature>
<dbReference type="InterPro" id="IPR030689">
    <property type="entry name" value="Cytochrome_b"/>
</dbReference>
<feature type="binding site" description="axial binding residue" evidence="19">
    <location>
        <position position="196"/>
    </location>
    <ligand>
        <name>heme b</name>
        <dbReference type="ChEBI" id="CHEBI:60344"/>
        <label>b566</label>
    </ligand>
    <ligandPart>
        <name>Fe</name>
        <dbReference type="ChEBI" id="CHEBI:18248"/>
    </ligandPart>
</feature>
<evidence type="ECO:0000256" key="15">
    <source>
        <dbReference type="ARBA" id="ARBA00023128"/>
    </source>
</evidence>
<keyword evidence="9 19" id="KW-0479">Metal-binding</keyword>
<feature type="binding site" description="axial binding residue" evidence="19">
    <location>
        <position position="83"/>
    </location>
    <ligand>
        <name>heme b</name>
        <dbReference type="ChEBI" id="CHEBI:60344"/>
        <label>b562</label>
    </ligand>
    <ligandPart>
        <name>Fe</name>
        <dbReference type="ChEBI" id="CHEBI:18248"/>
    </ligandPart>
</feature>
<feature type="binding site" description="axial binding residue" evidence="19">
    <location>
        <position position="182"/>
    </location>
    <ligand>
        <name>heme b</name>
        <dbReference type="ChEBI" id="CHEBI:60344"/>
        <label>b562</label>
    </ligand>
    <ligandPart>
        <name>Fe</name>
        <dbReference type="ChEBI" id="CHEBI:18248"/>
    </ligandPart>
</feature>
<dbReference type="FunFam" id="1.20.810.10:FF:000002">
    <property type="entry name" value="Cytochrome b"/>
    <property type="match status" value="1"/>
</dbReference>
<comment type="function">
    <text evidence="1 20">Component of the ubiquinol-cytochrome c reductase complex (complex III or cytochrome b-c1 complex) that is part of the mitochondrial respiratory chain. The b-c1 complex mediates electron transfer from ubiquinol to cytochrome c. Contributes to the generation of a proton gradient across the mitochondrial membrane that is then used for ATP synthesis.</text>
</comment>
<dbReference type="SUPFAM" id="SSF81648">
    <property type="entry name" value="a domain/subunit of cytochrome bc1 complex (Ubiquinol-cytochrome c reductase)"/>
    <property type="match status" value="1"/>
</dbReference>
<evidence type="ECO:0000256" key="13">
    <source>
        <dbReference type="ARBA" id="ARBA00023004"/>
    </source>
</evidence>